<dbReference type="RefSeq" id="WP_170286330.1">
    <property type="nucleotide sequence ID" value="NZ_VLKE01000001.1"/>
</dbReference>
<evidence type="ECO:0000313" key="3">
    <source>
        <dbReference type="Proteomes" id="UP000319825"/>
    </source>
</evidence>
<name>A0A562I2A9_MICOL</name>
<evidence type="ECO:0000256" key="1">
    <source>
        <dbReference type="SAM" id="MobiDB-lite"/>
    </source>
</evidence>
<dbReference type="InterPro" id="IPR036291">
    <property type="entry name" value="NAD(P)-bd_dom_sf"/>
</dbReference>
<dbReference type="Proteomes" id="UP000319825">
    <property type="component" value="Unassembled WGS sequence"/>
</dbReference>
<dbReference type="GO" id="GO:0005737">
    <property type="term" value="C:cytoplasm"/>
    <property type="evidence" value="ECO:0007669"/>
    <property type="project" value="TreeGrafter"/>
</dbReference>
<evidence type="ECO:0000313" key="2">
    <source>
        <dbReference type="EMBL" id="TWH65130.1"/>
    </source>
</evidence>
<accession>A0A562I2A9</accession>
<comment type="caution">
    <text evidence="2">The sequence shown here is derived from an EMBL/GenBank/DDBJ whole genome shotgun (WGS) entry which is preliminary data.</text>
</comment>
<proteinExistence type="predicted"/>
<dbReference type="SUPFAM" id="SSF51735">
    <property type="entry name" value="NAD(P)-binding Rossmann-fold domains"/>
    <property type="match status" value="1"/>
</dbReference>
<protein>
    <submittedName>
        <fullName evidence="2">Ornithine cyclodeaminase</fullName>
    </submittedName>
</protein>
<organism evidence="2 3">
    <name type="scientific">Micromonospora olivasterospora</name>
    <dbReference type="NCBI Taxonomy" id="1880"/>
    <lineage>
        <taxon>Bacteria</taxon>
        <taxon>Bacillati</taxon>
        <taxon>Actinomycetota</taxon>
        <taxon>Actinomycetes</taxon>
        <taxon>Micromonosporales</taxon>
        <taxon>Micromonosporaceae</taxon>
        <taxon>Micromonospora</taxon>
    </lineage>
</organism>
<dbReference type="PANTHER" id="PTHR13812">
    <property type="entry name" value="KETIMINE REDUCTASE MU-CRYSTALLIN"/>
    <property type="match status" value="1"/>
</dbReference>
<dbReference type="AlphaFoldDB" id="A0A562I2A9"/>
<reference evidence="2 3" key="1">
    <citation type="submission" date="2019-07" db="EMBL/GenBank/DDBJ databases">
        <title>R&amp;d 2014.</title>
        <authorList>
            <person name="Klenk H.-P."/>
        </authorList>
    </citation>
    <scope>NUCLEOTIDE SEQUENCE [LARGE SCALE GENOMIC DNA]</scope>
    <source>
        <strain evidence="2 3">DSM 43868</strain>
    </source>
</reference>
<dbReference type="InterPro" id="IPR023401">
    <property type="entry name" value="ODC_N"/>
</dbReference>
<dbReference type="PANTHER" id="PTHR13812:SF19">
    <property type="entry name" value="KETIMINE REDUCTASE MU-CRYSTALLIN"/>
    <property type="match status" value="1"/>
</dbReference>
<feature type="region of interest" description="Disordered" evidence="1">
    <location>
        <begin position="205"/>
        <end position="242"/>
    </location>
</feature>
<dbReference type="EMBL" id="VLKE01000001">
    <property type="protein sequence ID" value="TWH65130.1"/>
    <property type="molecule type" value="Genomic_DNA"/>
</dbReference>
<dbReference type="Pfam" id="PF02423">
    <property type="entry name" value="OCD_Mu_crystall"/>
    <property type="match status" value="1"/>
</dbReference>
<sequence length="242" mass="25513">MLDGAARYGIKVINASVGNPARGLPRASGLTMLFDAETARVVAVLAADRISALRTAAVTLLAVRAFGAAHAREMAVVGAGELARAHLLLFAERLPRVERFHVFDLVRARAEALAGEFGDADVRVCDSAEQAVRAADVVVPVTTTTTGYIPYGWLRPGCVVVNVSLDDVLPDVVRRADRIVVDDWGLVAADGVRLLGRLAAGASWSARRTGRPPPTSAGWTRSWAPSSPGGRPGAAGRTRSSW</sequence>
<dbReference type="Gene3D" id="3.40.50.720">
    <property type="entry name" value="NAD(P)-binding Rossmann-like Domain"/>
    <property type="match status" value="1"/>
</dbReference>
<gene>
    <name evidence="2" type="ORF">JD77_00065</name>
</gene>
<keyword evidence="3" id="KW-1185">Reference proteome</keyword>
<feature type="compositionally biased region" description="Low complexity" evidence="1">
    <location>
        <begin position="224"/>
        <end position="242"/>
    </location>
</feature>
<dbReference type="InterPro" id="IPR003462">
    <property type="entry name" value="ODC_Mu_crystall"/>
</dbReference>
<dbReference type="Gene3D" id="3.30.1780.10">
    <property type="entry name" value="ornithine cyclodeaminase, domain 1"/>
    <property type="match status" value="1"/>
</dbReference>